<dbReference type="InterPro" id="IPR036866">
    <property type="entry name" value="RibonucZ/Hydroxyglut_hydro"/>
</dbReference>
<dbReference type="SUPFAM" id="SSF56281">
    <property type="entry name" value="Metallo-hydrolase/oxidoreductase"/>
    <property type="match status" value="1"/>
</dbReference>
<dbReference type="CDD" id="cd07721">
    <property type="entry name" value="yflN-like_MBL-fold"/>
    <property type="match status" value="1"/>
</dbReference>
<dbReference type="PANTHER" id="PTHR42951:SF15">
    <property type="entry name" value="METALLO-BETA-LACTAMASE SUPERFAMILY PROTEIN"/>
    <property type="match status" value="1"/>
</dbReference>
<gene>
    <name evidence="2" type="ORF">J2S10_001381</name>
</gene>
<name>A0ABT9XSJ8_9BACI</name>
<dbReference type="Proteomes" id="UP001224122">
    <property type="component" value="Unassembled WGS sequence"/>
</dbReference>
<dbReference type="Gene3D" id="3.60.15.10">
    <property type="entry name" value="Ribonuclease Z/Hydroxyacylglutathione hydrolase-like"/>
    <property type="match status" value="1"/>
</dbReference>
<feature type="domain" description="Metallo-beta-lactamase" evidence="1">
    <location>
        <begin position="22"/>
        <end position="231"/>
    </location>
</feature>
<organism evidence="2 3">
    <name type="scientific">Neobacillus ginsengisoli</name>
    <dbReference type="NCBI Taxonomy" id="904295"/>
    <lineage>
        <taxon>Bacteria</taxon>
        <taxon>Bacillati</taxon>
        <taxon>Bacillota</taxon>
        <taxon>Bacilli</taxon>
        <taxon>Bacillales</taxon>
        <taxon>Bacillaceae</taxon>
        <taxon>Neobacillus</taxon>
    </lineage>
</organism>
<dbReference type="Pfam" id="PF00753">
    <property type="entry name" value="Lactamase_B"/>
    <property type="match status" value="1"/>
</dbReference>
<protein>
    <submittedName>
        <fullName evidence="2">Glyoxylase-like metal-dependent hydrolase (Beta-lactamase superfamily II)</fullName>
    </submittedName>
</protein>
<reference evidence="2 3" key="1">
    <citation type="submission" date="2023-07" db="EMBL/GenBank/DDBJ databases">
        <title>Genomic Encyclopedia of Type Strains, Phase IV (KMG-IV): sequencing the most valuable type-strain genomes for metagenomic binning, comparative biology and taxonomic classification.</title>
        <authorList>
            <person name="Goeker M."/>
        </authorList>
    </citation>
    <scope>NUCLEOTIDE SEQUENCE [LARGE SCALE GENOMIC DNA]</scope>
    <source>
        <strain evidence="2 3">DSM 27594</strain>
    </source>
</reference>
<dbReference type="SMART" id="SM00849">
    <property type="entry name" value="Lactamase_B"/>
    <property type="match status" value="1"/>
</dbReference>
<comment type="caution">
    <text evidence="2">The sequence shown here is derived from an EMBL/GenBank/DDBJ whole genome shotgun (WGS) entry which is preliminary data.</text>
</comment>
<evidence type="ECO:0000313" key="3">
    <source>
        <dbReference type="Proteomes" id="UP001224122"/>
    </source>
</evidence>
<accession>A0ABT9XSJ8</accession>
<dbReference type="RefSeq" id="WP_307405803.1">
    <property type="nucleotide sequence ID" value="NZ_JAUSTW010000002.1"/>
</dbReference>
<proteinExistence type="predicted"/>
<dbReference type="EMBL" id="JAUSTW010000002">
    <property type="protein sequence ID" value="MDQ0198240.1"/>
    <property type="molecule type" value="Genomic_DNA"/>
</dbReference>
<evidence type="ECO:0000259" key="1">
    <source>
        <dbReference type="SMART" id="SM00849"/>
    </source>
</evidence>
<dbReference type="InterPro" id="IPR050855">
    <property type="entry name" value="NDM-1-like"/>
</dbReference>
<dbReference type="InterPro" id="IPR001279">
    <property type="entry name" value="Metallo-B-lactamas"/>
</dbReference>
<sequence length="249" mass="28058">MLVKDNIKMLELTMNSMGEANVIHPTLIWDEENMILVDTGFPGQLNDIRESIEKAGVSFEKLNKIFITHQDIDHIGSLPIILEESQNKIDVYASAIEKPFIQGEKRILKITPEAISKALESLPPEIPEEFRNAFKFRLENPPKAKVDHVIRGGEELPFCGGFIVIDTPGHTPGHLSFYHKASKTLIAGDALIINNGKLYPSNPKYTLDIEKSIKSIELLSTFEIEKIICYHGGLFDNSVHERLIEMIQL</sequence>
<dbReference type="PANTHER" id="PTHR42951">
    <property type="entry name" value="METALLO-BETA-LACTAMASE DOMAIN-CONTAINING"/>
    <property type="match status" value="1"/>
</dbReference>
<keyword evidence="3" id="KW-1185">Reference proteome</keyword>
<evidence type="ECO:0000313" key="2">
    <source>
        <dbReference type="EMBL" id="MDQ0198240.1"/>
    </source>
</evidence>